<proteinExistence type="predicted"/>
<evidence type="ECO:0008006" key="11">
    <source>
        <dbReference type="Google" id="ProtNLM"/>
    </source>
</evidence>
<dbReference type="EMBL" id="CAJNYU010004302">
    <property type="protein sequence ID" value="CAF3741235.1"/>
    <property type="molecule type" value="Genomic_DNA"/>
</dbReference>
<dbReference type="EMBL" id="CAJNXB010001814">
    <property type="protein sequence ID" value="CAF3195884.1"/>
    <property type="molecule type" value="Genomic_DNA"/>
</dbReference>
<name>A0A817T0S2_9BILA</name>
<organism evidence="2 9">
    <name type="scientific">Rotaria socialis</name>
    <dbReference type="NCBI Taxonomy" id="392032"/>
    <lineage>
        <taxon>Eukaryota</taxon>
        <taxon>Metazoa</taxon>
        <taxon>Spiralia</taxon>
        <taxon>Gnathifera</taxon>
        <taxon>Rotifera</taxon>
        <taxon>Eurotatoria</taxon>
        <taxon>Bdelloidea</taxon>
        <taxon>Philodinida</taxon>
        <taxon>Philodinidae</taxon>
        <taxon>Rotaria</taxon>
    </lineage>
</organism>
<dbReference type="Proteomes" id="UP000663873">
    <property type="component" value="Unassembled WGS sequence"/>
</dbReference>
<dbReference type="Proteomes" id="UP000663869">
    <property type="component" value="Unassembled WGS sequence"/>
</dbReference>
<dbReference type="OrthoDB" id="10026727at2759"/>
<dbReference type="Proteomes" id="UP000663825">
    <property type="component" value="Unassembled WGS sequence"/>
</dbReference>
<evidence type="ECO:0000313" key="3">
    <source>
        <dbReference type="EMBL" id="CAF3642811.1"/>
    </source>
</evidence>
<dbReference type="EMBL" id="CAJNYT010004193">
    <property type="protein sequence ID" value="CAF3642811.1"/>
    <property type="molecule type" value="Genomic_DNA"/>
</dbReference>
<dbReference type="EMBL" id="CAJNYD010000913">
    <property type="protein sequence ID" value="CAF3306159.1"/>
    <property type="molecule type" value="Genomic_DNA"/>
</dbReference>
<protein>
    <recommendedName>
        <fullName evidence="11">F-box domain-containing protein</fullName>
    </recommendedName>
</protein>
<evidence type="ECO:0000313" key="10">
    <source>
        <dbReference type="Proteomes" id="UP000663873"/>
    </source>
</evidence>
<accession>A0A817T0S2</accession>
<sequence length="122" mass="14168">MSNELILHVWDSLTAADVIYSFSHLNARINSLLSEFCELYKQLDLRYCSLSVCRFLCHKVPTMIEWRLGLTVLKLGNRDRCSQMDMFADEVAKSIVRGHFARQGKSFNNAPKNIFRILMTYT</sequence>
<dbReference type="EMBL" id="CAJOBQ010000889">
    <property type="protein sequence ID" value="CAF4430934.1"/>
    <property type="molecule type" value="Genomic_DNA"/>
</dbReference>
<gene>
    <name evidence="4" type="ORF">FME351_LOCUS30280</name>
    <name evidence="3" type="ORF">GRG538_LOCUS24767</name>
    <name evidence="7" type="ORF">HFQ381_LOCUS22671</name>
    <name evidence="2" type="ORF">LUA448_LOCUS8550</name>
    <name evidence="8" type="ORF">QYT958_LOCUS23980</name>
    <name evidence="1" type="ORF">TIS948_LOCUS12271</name>
    <name evidence="6" type="ORF">TSG867_LOCUS15325</name>
    <name evidence="5" type="ORF">UJA718_LOCUS12725</name>
</gene>
<dbReference type="Proteomes" id="UP000663872">
    <property type="component" value="Unassembled WGS sequence"/>
</dbReference>
<evidence type="ECO:0000313" key="2">
    <source>
        <dbReference type="EMBL" id="CAF3306159.1"/>
    </source>
</evidence>
<dbReference type="Proteomes" id="UP000663851">
    <property type="component" value="Unassembled WGS sequence"/>
</dbReference>
<comment type="caution">
    <text evidence="2">The sequence shown here is derived from an EMBL/GenBank/DDBJ whole genome shotgun (WGS) entry which is preliminary data.</text>
</comment>
<reference evidence="2" key="1">
    <citation type="submission" date="2021-02" db="EMBL/GenBank/DDBJ databases">
        <authorList>
            <person name="Nowell W R."/>
        </authorList>
    </citation>
    <scope>NUCLEOTIDE SEQUENCE</scope>
</reference>
<dbReference type="Proteomes" id="UP000663848">
    <property type="component" value="Unassembled WGS sequence"/>
</dbReference>
<dbReference type="Proteomes" id="UP000663862">
    <property type="component" value="Unassembled WGS sequence"/>
</dbReference>
<evidence type="ECO:0000313" key="7">
    <source>
        <dbReference type="EMBL" id="CAF4435198.1"/>
    </source>
</evidence>
<evidence type="ECO:0000313" key="1">
    <source>
        <dbReference type="EMBL" id="CAF3195884.1"/>
    </source>
</evidence>
<dbReference type="EMBL" id="CAJOBO010002165">
    <property type="protein sequence ID" value="CAF4435198.1"/>
    <property type="molecule type" value="Genomic_DNA"/>
</dbReference>
<dbReference type="AlphaFoldDB" id="A0A817T0S2"/>
<keyword evidence="10" id="KW-1185">Reference proteome</keyword>
<evidence type="ECO:0000313" key="9">
    <source>
        <dbReference type="Proteomes" id="UP000663833"/>
    </source>
</evidence>
<dbReference type="Proteomes" id="UP000663833">
    <property type="component" value="Unassembled WGS sequence"/>
</dbReference>
<evidence type="ECO:0000313" key="5">
    <source>
        <dbReference type="EMBL" id="CAF4302360.1"/>
    </source>
</evidence>
<dbReference type="EMBL" id="CAJOBP010001672">
    <property type="protein sequence ID" value="CAF4302360.1"/>
    <property type="molecule type" value="Genomic_DNA"/>
</dbReference>
<evidence type="ECO:0000313" key="8">
    <source>
        <dbReference type="EMBL" id="CAF4802859.1"/>
    </source>
</evidence>
<dbReference type="EMBL" id="CAJOBR010004986">
    <property type="protein sequence ID" value="CAF4802859.1"/>
    <property type="molecule type" value="Genomic_DNA"/>
</dbReference>
<evidence type="ECO:0000313" key="6">
    <source>
        <dbReference type="EMBL" id="CAF4430934.1"/>
    </source>
</evidence>
<evidence type="ECO:0000313" key="4">
    <source>
        <dbReference type="EMBL" id="CAF3741235.1"/>
    </source>
</evidence>